<name>A0ABW9Z285_9HYPH</name>
<protein>
    <recommendedName>
        <fullName evidence="3">Phosphohydrolase</fullName>
    </recommendedName>
</protein>
<reference evidence="1 2" key="1">
    <citation type="submission" date="2020-01" db="EMBL/GenBank/DDBJ databases">
        <title>Microvirga sp. nov., an arsenate reduction bacterium isolated from Tibet hotspring sediments.</title>
        <authorList>
            <person name="Yuan C.-G."/>
        </authorList>
    </citation>
    <scope>NUCLEOTIDE SEQUENCE [LARGE SCALE GENOMIC DNA]</scope>
    <source>
        <strain evidence="1 2">SYSU G3D203</strain>
    </source>
</reference>
<proteinExistence type="predicted"/>
<accession>A0ABW9Z285</accession>
<organism evidence="1 2">
    <name type="scientific">Microvirga arsenatis</name>
    <dbReference type="NCBI Taxonomy" id="2692265"/>
    <lineage>
        <taxon>Bacteria</taxon>
        <taxon>Pseudomonadati</taxon>
        <taxon>Pseudomonadota</taxon>
        <taxon>Alphaproteobacteria</taxon>
        <taxon>Hyphomicrobiales</taxon>
        <taxon>Methylobacteriaceae</taxon>
        <taxon>Microvirga</taxon>
    </lineage>
</organism>
<dbReference type="Gene3D" id="1.10.3210.10">
    <property type="entry name" value="Hypothetical protein af1432"/>
    <property type="match status" value="1"/>
</dbReference>
<dbReference type="EMBL" id="JAAAXJ010000005">
    <property type="protein sequence ID" value="NBJ25131.1"/>
    <property type="molecule type" value="Genomic_DNA"/>
</dbReference>
<gene>
    <name evidence="1" type="ORF">GR303_12305</name>
</gene>
<dbReference type="SUPFAM" id="SSF109604">
    <property type="entry name" value="HD-domain/PDEase-like"/>
    <property type="match status" value="1"/>
</dbReference>
<evidence type="ECO:0000313" key="2">
    <source>
        <dbReference type="Proteomes" id="UP000818323"/>
    </source>
</evidence>
<evidence type="ECO:0008006" key="3">
    <source>
        <dbReference type="Google" id="ProtNLM"/>
    </source>
</evidence>
<keyword evidence="2" id="KW-1185">Reference proteome</keyword>
<evidence type="ECO:0000313" key="1">
    <source>
        <dbReference type="EMBL" id="NBJ25131.1"/>
    </source>
</evidence>
<comment type="caution">
    <text evidence="1">The sequence shown here is derived from an EMBL/GenBank/DDBJ whole genome shotgun (WGS) entry which is preliminary data.</text>
</comment>
<dbReference type="RefSeq" id="WP_161725854.1">
    <property type="nucleotide sequence ID" value="NZ_JAAAXI010000025.1"/>
</dbReference>
<dbReference type="Proteomes" id="UP000818323">
    <property type="component" value="Unassembled WGS sequence"/>
</dbReference>
<sequence length="219" mass="23887">MTWMQTASGRAFDLVNPSADDVNFDLDVIPALARIPRFTGHVAAGPYSVAQHCVEGAHAIMRETRRRDIAAAFLLHDAHEAYTGDIATPMAEAIAACSGLVALQRTGSADVAATFNKTVEAALKLLKRRVDGAVHEAAGLTYPLPDDVREAVKLWDLRMLATERRQLMAKAPKPWAAAIEQAEPVRLEGRLKVWPWAYAADAYRAALDLYCPTALRRAA</sequence>